<gene>
    <name evidence="1" type="ORF">MGAL_10B043332</name>
</gene>
<dbReference type="EMBL" id="UYJE01006325">
    <property type="protein sequence ID" value="VDI45060.1"/>
    <property type="molecule type" value="Genomic_DNA"/>
</dbReference>
<comment type="caution">
    <text evidence="1">The sequence shown here is derived from an EMBL/GenBank/DDBJ whole genome shotgun (WGS) entry which is preliminary data.</text>
</comment>
<dbReference type="OrthoDB" id="6140349at2759"/>
<dbReference type="Proteomes" id="UP000596742">
    <property type="component" value="Unassembled WGS sequence"/>
</dbReference>
<protein>
    <submittedName>
        <fullName evidence="1">Uncharacterized protein</fullName>
    </submittedName>
</protein>
<accession>A0A8B6F5K9</accession>
<organism evidence="1 2">
    <name type="scientific">Mytilus galloprovincialis</name>
    <name type="common">Mediterranean mussel</name>
    <dbReference type="NCBI Taxonomy" id="29158"/>
    <lineage>
        <taxon>Eukaryota</taxon>
        <taxon>Metazoa</taxon>
        <taxon>Spiralia</taxon>
        <taxon>Lophotrochozoa</taxon>
        <taxon>Mollusca</taxon>
        <taxon>Bivalvia</taxon>
        <taxon>Autobranchia</taxon>
        <taxon>Pteriomorphia</taxon>
        <taxon>Mytilida</taxon>
        <taxon>Mytiloidea</taxon>
        <taxon>Mytilidae</taxon>
        <taxon>Mytilinae</taxon>
        <taxon>Mytilus</taxon>
    </lineage>
</organism>
<sequence>MAMLNKEFFVEGQPSELSLFDLPPTQVGVENIRIENVRPTSTISDSSPILFDISGQNGLEYLDLFNSQIHVTLRVLHDDNSVLGVSEDVAPVNLFLQSLFSQIDVSIQGKALSTTSGYYPYKAYIQTLLRYGSDAKQSQLSTQLWLKDTSGHFDDVDFSNGDNTNGIGPIMHDLFQVRRYILNQVGVSIRFHRSNASFSLLSNEAKKYKIDIREMTLKVCKIQVNPAVITAHNALLNSTNAKYPYTKTEIASTTLAKGTLKFHGIMYFRAVVQTSS</sequence>
<dbReference type="AlphaFoldDB" id="A0A8B6F5K9"/>
<name>A0A8B6F5K9_MYTGA</name>
<reference evidence="1" key="1">
    <citation type="submission" date="2018-11" db="EMBL/GenBank/DDBJ databases">
        <authorList>
            <person name="Alioto T."/>
            <person name="Alioto T."/>
        </authorList>
    </citation>
    <scope>NUCLEOTIDE SEQUENCE</scope>
</reference>
<evidence type="ECO:0000313" key="2">
    <source>
        <dbReference type="Proteomes" id="UP000596742"/>
    </source>
</evidence>
<keyword evidence="2" id="KW-1185">Reference proteome</keyword>
<evidence type="ECO:0000313" key="1">
    <source>
        <dbReference type="EMBL" id="VDI45060.1"/>
    </source>
</evidence>
<proteinExistence type="predicted"/>